<evidence type="ECO:0000313" key="3">
    <source>
        <dbReference type="Proteomes" id="UP000239560"/>
    </source>
</evidence>
<feature type="compositionally biased region" description="Acidic residues" evidence="1">
    <location>
        <begin position="83"/>
        <end position="94"/>
    </location>
</feature>
<proteinExistence type="predicted"/>
<protein>
    <submittedName>
        <fullName evidence="2">Uncharacterized protein</fullName>
    </submittedName>
</protein>
<accession>A0A2T0AGV3</accession>
<sequence length="249" mass="26352">MLARLLGWTSKAAPSPEPSSAPSTPRSSSPPPPAAEPASPTSTTPSEEARLSRNRKKRQQKKAARARRRSTLGGVGGHHSDDGDSEDDKEPDEDLPAHEEYPEADDDLEFLERKVDSTSAAPPPTATLPPLFPASIATPSLAAVSTSTPPVAPEEQNAAALISSMIAQGQWQEGPRGPLQRVYNLPDGAGQLAGVEIKSTAEAKKRAEEAGLVAVTDDKGFLRVGVRINEDLVLLHPKDGKGMPILLKM</sequence>
<dbReference type="AlphaFoldDB" id="A0A2T0AGV3"/>
<name>A0A2T0AGV3_RHOTO</name>
<evidence type="ECO:0000313" key="2">
    <source>
        <dbReference type="EMBL" id="PRQ77238.1"/>
    </source>
</evidence>
<comment type="caution">
    <text evidence="2">The sequence shown here is derived from an EMBL/GenBank/DDBJ whole genome shotgun (WGS) entry which is preliminary data.</text>
</comment>
<feature type="compositionally biased region" description="Low complexity" evidence="1">
    <location>
        <begin position="36"/>
        <end position="46"/>
    </location>
</feature>
<dbReference type="EMBL" id="LCTV02000002">
    <property type="protein sequence ID" value="PRQ77238.1"/>
    <property type="molecule type" value="Genomic_DNA"/>
</dbReference>
<feature type="region of interest" description="Disordered" evidence="1">
    <location>
        <begin position="1"/>
        <end position="109"/>
    </location>
</feature>
<dbReference type="OrthoDB" id="2530087at2759"/>
<organism evidence="2 3">
    <name type="scientific">Rhodotorula toruloides</name>
    <name type="common">Yeast</name>
    <name type="synonym">Rhodosporidium toruloides</name>
    <dbReference type="NCBI Taxonomy" id="5286"/>
    <lineage>
        <taxon>Eukaryota</taxon>
        <taxon>Fungi</taxon>
        <taxon>Dikarya</taxon>
        <taxon>Basidiomycota</taxon>
        <taxon>Pucciniomycotina</taxon>
        <taxon>Microbotryomycetes</taxon>
        <taxon>Sporidiobolales</taxon>
        <taxon>Sporidiobolaceae</taxon>
        <taxon>Rhodotorula</taxon>
    </lineage>
</organism>
<feature type="compositionally biased region" description="Low complexity" evidence="1">
    <location>
        <begin position="12"/>
        <end position="27"/>
    </location>
</feature>
<dbReference type="Proteomes" id="UP000239560">
    <property type="component" value="Unassembled WGS sequence"/>
</dbReference>
<feature type="compositionally biased region" description="Basic residues" evidence="1">
    <location>
        <begin position="52"/>
        <end position="70"/>
    </location>
</feature>
<reference evidence="2 3" key="1">
    <citation type="journal article" date="2018" name="Elife">
        <title>Functional genomics of lipid metabolism in the oleaginous yeast Rhodosporidium toruloides.</title>
        <authorList>
            <person name="Coradetti S.T."/>
            <person name="Pinel D."/>
            <person name="Geiselman G."/>
            <person name="Ito M."/>
            <person name="Mondo S."/>
            <person name="Reilly M.C."/>
            <person name="Cheng Y.F."/>
            <person name="Bauer S."/>
            <person name="Grigoriev I."/>
            <person name="Gladden J.M."/>
            <person name="Simmons B.A."/>
            <person name="Brem R."/>
            <person name="Arkin A.P."/>
            <person name="Skerker J.M."/>
        </authorList>
    </citation>
    <scope>NUCLEOTIDE SEQUENCE [LARGE SCALE GENOMIC DNA]</scope>
    <source>
        <strain evidence="2 3">NBRC 0880</strain>
    </source>
</reference>
<evidence type="ECO:0000256" key="1">
    <source>
        <dbReference type="SAM" id="MobiDB-lite"/>
    </source>
</evidence>
<gene>
    <name evidence="2" type="ORF">AAT19DRAFT_12656</name>
</gene>